<dbReference type="EMBL" id="VDDA01000002">
    <property type="protein sequence ID" value="TNC14909.1"/>
    <property type="molecule type" value="Genomic_DNA"/>
</dbReference>
<dbReference type="AlphaFoldDB" id="A0A5C4LN88"/>
<dbReference type="Proteomes" id="UP000305267">
    <property type="component" value="Unassembled WGS sequence"/>
</dbReference>
<organism evidence="1 2">
    <name type="scientific">Methylobacterium terricola</name>
    <dbReference type="NCBI Taxonomy" id="2583531"/>
    <lineage>
        <taxon>Bacteria</taxon>
        <taxon>Pseudomonadati</taxon>
        <taxon>Pseudomonadota</taxon>
        <taxon>Alphaproteobacteria</taxon>
        <taxon>Hyphomicrobiales</taxon>
        <taxon>Methylobacteriaceae</taxon>
        <taxon>Methylobacterium</taxon>
    </lineage>
</organism>
<dbReference type="Pfam" id="PF13262">
    <property type="entry name" value="DUF4054"/>
    <property type="match status" value="1"/>
</dbReference>
<name>A0A5C4LN88_9HYPH</name>
<gene>
    <name evidence="1" type="ORF">FF100_04860</name>
</gene>
<comment type="caution">
    <text evidence="1">The sequence shown here is derived from an EMBL/GenBank/DDBJ whole genome shotgun (WGS) entry which is preliminary data.</text>
</comment>
<reference evidence="1 2" key="1">
    <citation type="submission" date="2019-06" db="EMBL/GenBank/DDBJ databases">
        <title>Genome of Methylobacterium sp. 17Sr1-39.</title>
        <authorList>
            <person name="Seo T."/>
        </authorList>
    </citation>
    <scope>NUCLEOTIDE SEQUENCE [LARGE SCALE GENOMIC DNA]</scope>
    <source>
        <strain evidence="1 2">17Sr1-39</strain>
    </source>
</reference>
<dbReference type="InterPro" id="IPR025127">
    <property type="entry name" value="DUF4054"/>
</dbReference>
<sequence length="136" mass="14257">MPLPIVTAADLKARYPVFKDQPDALVLLMLEDATGSVSDTWIVTDQKPALLAYAAHLLALETFASNLATDGAGNPVAVTGPMESIEVGDVKVKYAHQFVSEAGATAGASGSSLASTPYGRRYLELLRKSNPGILVV</sequence>
<proteinExistence type="predicted"/>
<keyword evidence="2" id="KW-1185">Reference proteome</keyword>
<evidence type="ECO:0000313" key="2">
    <source>
        <dbReference type="Proteomes" id="UP000305267"/>
    </source>
</evidence>
<accession>A0A5C4LN88</accession>
<dbReference type="RefSeq" id="WP_139034450.1">
    <property type="nucleotide sequence ID" value="NZ_VDDA01000002.1"/>
</dbReference>
<evidence type="ECO:0000313" key="1">
    <source>
        <dbReference type="EMBL" id="TNC14909.1"/>
    </source>
</evidence>
<protein>
    <submittedName>
        <fullName evidence="1">DUF4054 domain-containing protein</fullName>
    </submittedName>
</protein>
<dbReference type="OrthoDB" id="8163736at2"/>